<dbReference type="Proteomes" id="UP001200110">
    <property type="component" value="Unassembled WGS sequence"/>
</dbReference>
<keyword evidence="6" id="KW-0342">GTP-binding</keyword>
<proteinExistence type="predicted"/>
<comment type="caution">
    <text evidence="9">The sequence shown here is derived from an EMBL/GenBank/DDBJ whole genome shotgun (WGS) entry which is preliminary data.</text>
</comment>
<evidence type="ECO:0000256" key="1">
    <source>
        <dbReference type="ARBA" id="ARBA00022490"/>
    </source>
</evidence>
<dbReference type="InterPro" id="IPR029044">
    <property type="entry name" value="Nucleotide-diphossugar_trans"/>
</dbReference>
<evidence type="ECO:0000259" key="8">
    <source>
        <dbReference type="Pfam" id="PF12804"/>
    </source>
</evidence>
<dbReference type="SUPFAM" id="SSF53448">
    <property type="entry name" value="Nucleotide-diphospho-sugar transferases"/>
    <property type="match status" value="1"/>
</dbReference>
<feature type="domain" description="MobA-like NTP transferase" evidence="8">
    <location>
        <begin position="5"/>
        <end position="146"/>
    </location>
</feature>
<evidence type="ECO:0000313" key="9">
    <source>
        <dbReference type="EMBL" id="MCF8587676.1"/>
    </source>
</evidence>
<evidence type="ECO:0000313" key="10">
    <source>
        <dbReference type="Proteomes" id="UP001200110"/>
    </source>
</evidence>
<evidence type="ECO:0000256" key="3">
    <source>
        <dbReference type="ARBA" id="ARBA00022723"/>
    </source>
</evidence>
<dbReference type="EMBL" id="JAKKOR010000003">
    <property type="protein sequence ID" value="MCF8587676.1"/>
    <property type="molecule type" value="Genomic_DNA"/>
</dbReference>
<keyword evidence="7" id="KW-0501">Molybdenum cofactor biosynthesis</keyword>
<keyword evidence="2" id="KW-0808">Transferase</keyword>
<dbReference type="RefSeq" id="WP_236996912.1">
    <property type="nucleotide sequence ID" value="NZ_JAKKOR010000003.1"/>
</dbReference>
<dbReference type="Gene3D" id="3.90.550.10">
    <property type="entry name" value="Spore Coat Polysaccharide Biosynthesis Protein SpsA, Chain A"/>
    <property type="match status" value="1"/>
</dbReference>
<reference evidence="9 10" key="1">
    <citation type="submission" date="2022-01" db="EMBL/GenBank/DDBJ databases">
        <authorList>
            <person name="Huang Y."/>
        </authorList>
    </citation>
    <scope>NUCLEOTIDE SEQUENCE [LARGE SCALE GENOMIC DNA]</scope>
    <source>
        <strain evidence="9 10">HY366</strain>
    </source>
</reference>
<name>A0ABS9IQ38_9ACTN</name>
<dbReference type="InterPro" id="IPR013482">
    <property type="entry name" value="Molybde_CF_guanTrfase"/>
</dbReference>
<dbReference type="CDD" id="cd02503">
    <property type="entry name" value="MobA"/>
    <property type="match status" value="1"/>
</dbReference>
<dbReference type="InterPro" id="IPR025877">
    <property type="entry name" value="MobA-like_NTP_Trfase"/>
</dbReference>
<dbReference type="PANTHER" id="PTHR19136">
    <property type="entry name" value="MOLYBDENUM COFACTOR GUANYLYLTRANSFERASE"/>
    <property type="match status" value="1"/>
</dbReference>
<keyword evidence="1" id="KW-0963">Cytoplasm</keyword>
<gene>
    <name evidence="9" type="ORF">L5G33_04235</name>
</gene>
<evidence type="ECO:0000256" key="4">
    <source>
        <dbReference type="ARBA" id="ARBA00022741"/>
    </source>
</evidence>
<accession>A0ABS9IQ38</accession>
<evidence type="ECO:0000256" key="7">
    <source>
        <dbReference type="ARBA" id="ARBA00023150"/>
    </source>
</evidence>
<evidence type="ECO:0000256" key="5">
    <source>
        <dbReference type="ARBA" id="ARBA00022842"/>
    </source>
</evidence>
<keyword evidence="9" id="KW-0548">Nucleotidyltransferase</keyword>
<protein>
    <submittedName>
        <fullName evidence="9">Molybdenum cofactor guanylyltransferase</fullName>
    </submittedName>
</protein>
<dbReference type="PANTHER" id="PTHR19136:SF81">
    <property type="entry name" value="MOLYBDENUM COFACTOR GUANYLYLTRANSFERASE"/>
    <property type="match status" value="1"/>
</dbReference>
<organism evidence="9 10">
    <name type="scientific">Gordonia liuliyuniae</name>
    <dbReference type="NCBI Taxonomy" id="2911517"/>
    <lineage>
        <taxon>Bacteria</taxon>
        <taxon>Bacillati</taxon>
        <taxon>Actinomycetota</taxon>
        <taxon>Actinomycetes</taxon>
        <taxon>Mycobacteriales</taxon>
        <taxon>Gordoniaceae</taxon>
        <taxon>Gordonia</taxon>
    </lineage>
</organism>
<keyword evidence="3" id="KW-0479">Metal-binding</keyword>
<keyword evidence="5" id="KW-0460">Magnesium</keyword>
<dbReference type="Pfam" id="PF12804">
    <property type="entry name" value="NTP_transf_3"/>
    <property type="match status" value="1"/>
</dbReference>
<keyword evidence="4" id="KW-0547">Nucleotide-binding</keyword>
<sequence>MTTAAIVLAGGRGTRLGGVDKAAVKVGGRPLVDHVYAALDGFPIVAVGPASVHRPGVRVVREAPPFGGPVAAIAAALDVLGDTDETWLLACDLPRADRIVGALHAEAIDDDDGVVLIDTDGHTQWLAGRYRVAALRDAVAALPAVVGASMRQLVGGLRLRAVHDTVEASVDIDTRDELRAFDDLAADSTRTEDSHR</sequence>
<evidence type="ECO:0000256" key="6">
    <source>
        <dbReference type="ARBA" id="ARBA00023134"/>
    </source>
</evidence>
<evidence type="ECO:0000256" key="2">
    <source>
        <dbReference type="ARBA" id="ARBA00022679"/>
    </source>
</evidence>
<dbReference type="GO" id="GO:0016779">
    <property type="term" value="F:nucleotidyltransferase activity"/>
    <property type="evidence" value="ECO:0007669"/>
    <property type="project" value="UniProtKB-KW"/>
</dbReference>
<keyword evidence="10" id="KW-1185">Reference proteome</keyword>